<feature type="transmembrane region" description="Helical" evidence="12">
    <location>
        <begin position="173"/>
        <end position="193"/>
    </location>
</feature>
<dbReference type="Pfam" id="PF13807">
    <property type="entry name" value="GNVR"/>
    <property type="match status" value="1"/>
</dbReference>
<gene>
    <name evidence="15" type="ORF">ACFSBK_00040</name>
</gene>
<feature type="domain" description="Tyrosine-protein kinase G-rich" evidence="14">
    <location>
        <begin position="142"/>
        <end position="192"/>
    </location>
</feature>
<evidence type="ECO:0000256" key="12">
    <source>
        <dbReference type="SAM" id="Phobius"/>
    </source>
</evidence>
<dbReference type="Proteomes" id="UP001597285">
    <property type="component" value="Unassembled WGS sequence"/>
</dbReference>
<keyword evidence="8 12" id="KW-1133">Transmembrane helix</keyword>
<proteinExistence type="inferred from homology"/>
<keyword evidence="7" id="KW-0972">Capsule biogenesis/degradation</keyword>
<evidence type="ECO:0000259" key="14">
    <source>
        <dbReference type="Pfam" id="PF13807"/>
    </source>
</evidence>
<evidence type="ECO:0000256" key="5">
    <source>
        <dbReference type="ARBA" id="ARBA00022475"/>
    </source>
</evidence>
<evidence type="ECO:0000256" key="3">
    <source>
        <dbReference type="ARBA" id="ARBA00006683"/>
    </source>
</evidence>
<keyword evidence="10" id="KW-0270">Exopolysaccharide synthesis</keyword>
<dbReference type="PANTHER" id="PTHR32309">
    <property type="entry name" value="TYROSINE-PROTEIN KINASE"/>
    <property type="match status" value="1"/>
</dbReference>
<evidence type="ECO:0000259" key="13">
    <source>
        <dbReference type="Pfam" id="PF02706"/>
    </source>
</evidence>
<dbReference type="PANTHER" id="PTHR32309:SF13">
    <property type="entry name" value="FERRIC ENTEROBACTIN TRANSPORT PROTEIN FEPE"/>
    <property type="match status" value="1"/>
</dbReference>
<keyword evidence="5" id="KW-1003">Cell membrane</keyword>
<evidence type="ECO:0000256" key="8">
    <source>
        <dbReference type="ARBA" id="ARBA00022989"/>
    </source>
</evidence>
<keyword evidence="9 12" id="KW-0472">Membrane</keyword>
<evidence type="ECO:0000256" key="9">
    <source>
        <dbReference type="ARBA" id="ARBA00023136"/>
    </source>
</evidence>
<comment type="pathway">
    <text evidence="2">Capsule biogenesis; capsule polysaccharide biosynthesis.</text>
</comment>
<reference evidence="16" key="1">
    <citation type="journal article" date="2019" name="Int. J. Syst. Evol. Microbiol.">
        <title>The Global Catalogue of Microorganisms (GCM) 10K type strain sequencing project: providing services to taxonomists for standard genome sequencing and annotation.</title>
        <authorList>
            <consortium name="The Broad Institute Genomics Platform"/>
            <consortium name="The Broad Institute Genome Sequencing Center for Infectious Disease"/>
            <person name="Wu L."/>
            <person name="Ma J."/>
        </authorList>
    </citation>
    <scope>NUCLEOTIDE SEQUENCE [LARGE SCALE GENOMIC DNA]</scope>
    <source>
        <strain evidence="16">KCTC 42143</strain>
    </source>
</reference>
<evidence type="ECO:0000256" key="1">
    <source>
        <dbReference type="ARBA" id="ARBA00004651"/>
    </source>
</evidence>
<comment type="function">
    <text evidence="11">Required for CpsD phosphorylation. Involved in the regulation of capsular polysaccharide biosynthesis. May be part of a complex that directs the coordinated polymerization and export to the cell surface of the capsular polysaccharide.</text>
</comment>
<comment type="caution">
    <text evidence="15">The sequence shown here is derived from an EMBL/GenBank/DDBJ whole genome shotgun (WGS) entry which is preliminary data.</text>
</comment>
<organism evidence="15 16">
    <name type="scientific">Carnobacterium antarcticum</name>
    <dbReference type="NCBI Taxonomy" id="2126436"/>
    <lineage>
        <taxon>Bacteria</taxon>
        <taxon>Bacillati</taxon>
        <taxon>Bacillota</taxon>
        <taxon>Bacilli</taxon>
        <taxon>Lactobacillales</taxon>
        <taxon>Carnobacteriaceae</taxon>
        <taxon>Carnobacterium</taxon>
    </lineage>
</organism>
<evidence type="ECO:0000256" key="4">
    <source>
        <dbReference type="ARBA" id="ARBA00020739"/>
    </source>
</evidence>
<comment type="subcellular location">
    <subcellularLocation>
        <location evidence="1">Cell membrane</location>
        <topology evidence="1">Multi-pass membrane protein</topology>
    </subcellularLocation>
</comment>
<feature type="transmembrane region" description="Helical" evidence="12">
    <location>
        <begin position="21"/>
        <end position="40"/>
    </location>
</feature>
<feature type="domain" description="Polysaccharide chain length determinant N-terminal" evidence="13">
    <location>
        <begin position="3"/>
        <end position="93"/>
    </location>
</feature>
<dbReference type="InterPro" id="IPR003856">
    <property type="entry name" value="LPS_length_determ_N"/>
</dbReference>
<keyword evidence="16" id="KW-1185">Reference proteome</keyword>
<evidence type="ECO:0000256" key="11">
    <source>
        <dbReference type="ARBA" id="ARBA00045736"/>
    </source>
</evidence>
<protein>
    <recommendedName>
        <fullName evidence="4">Capsular polysaccharide biosynthesis protein CpsC</fullName>
    </recommendedName>
</protein>
<name>A0ABW4NIQ3_9LACT</name>
<dbReference type="Pfam" id="PF02706">
    <property type="entry name" value="Wzz"/>
    <property type="match status" value="1"/>
</dbReference>
<dbReference type="RefSeq" id="WP_058918860.1">
    <property type="nucleotide sequence ID" value="NZ_JBHSQC010000011.1"/>
</dbReference>
<evidence type="ECO:0000256" key="6">
    <source>
        <dbReference type="ARBA" id="ARBA00022692"/>
    </source>
</evidence>
<keyword evidence="6 12" id="KW-0812">Transmembrane</keyword>
<sequence>MEEEISLSELFGILKKRMTMIISLGLVALILAAVFTFFIATPKYNSTTQILVNRTTESAEGMQLNDINTNVQMINTYKDIIKGPVILNEVSGKLKGNLTTAQLSEKIEIATQDNSQVFSLTVTDEDPFLAAEIANEVATTFQNEIGNIMNVDNVTIISEAIPNNNQISPNNPLNLVIGLLVGLMLGVGAAFLLEFMDTTVRDEQFIINDLGWTSLGSVSEMSSAELTSKVETTKQVNSRRAQSRV</sequence>
<evidence type="ECO:0000313" key="16">
    <source>
        <dbReference type="Proteomes" id="UP001597285"/>
    </source>
</evidence>
<dbReference type="InterPro" id="IPR050445">
    <property type="entry name" value="Bact_polysacc_biosynth/exp"/>
</dbReference>
<evidence type="ECO:0000256" key="2">
    <source>
        <dbReference type="ARBA" id="ARBA00005132"/>
    </source>
</evidence>
<comment type="similarity">
    <text evidence="3">Belongs to the CpsC/CapA family.</text>
</comment>
<dbReference type="EMBL" id="JBHUFF010000002">
    <property type="protein sequence ID" value="MFD1798254.1"/>
    <property type="molecule type" value="Genomic_DNA"/>
</dbReference>
<accession>A0ABW4NIQ3</accession>
<evidence type="ECO:0000256" key="10">
    <source>
        <dbReference type="ARBA" id="ARBA00023169"/>
    </source>
</evidence>
<evidence type="ECO:0000313" key="15">
    <source>
        <dbReference type="EMBL" id="MFD1798254.1"/>
    </source>
</evidence>
<dbReference type="InterPro" id="IPR032807">
    <property type="entry name" value="GNVR"/>
</dbReference>
<evidence type="ECO:0000256" key="7">
    <source>
        <dbReference type="ARBA" id="ARBA00022903"/>
    </source>
</evidence>